<dbReference type="InterPro" id="IPR001387">
    <property type="entry name" value="Cro/C1-type_HTH"/>
</dbReference>
<keyword evidence="1" id="KW-0805">Transcription regulation</keyword>
<dbReference type="Proteomes" id="UP000310334">
    <property type="component" value="Unassembled WGS sequence"/>
</dbReference>
<keyword evidence="7" id="KW-1185">Reference proteome</keyword>
<evidence type="ECO:0000256" key="1">
    <source>
        <dbReference type="ARBA" id="ARBA00023015"/>
    </source>
</evidence>
<dbReference type="InterPro" id="IPR000843">
    <property type="entry name" value="HTH_LacI"/>
</dbReference>
<dbReference type="Pfam" id="PF00356">
    <property type="entry name" value="LacI"/>
    <property type="match status" value="1"/>
</dbReference>
<dbReference type="CDD" id="cd01392">
    <property type="entry name" value="HTH_LacI"/>
    <property type="match status" value="1"/>
</dbReference>
<keyword evidence="3" id="KW-0804">Transcription</keyword>
<dbReference type="SUPFAM" id="SSF47413">
    <property type="entry name" value="lambda repressor-like DNA-binding domains"/>
    <property type="match status" value="1"/>
</dbReference>
<gene>
    <name evidence="6" type="ORF">E6W99_02720</name>
</gene>
<evidence type="ECO:0000259" key="4">
    <source>
        <dbReference type="PROSITE" id="PS50932"/>
    </source>
</evidence>
<feature type="domain" description="HTH cro/C1-type" evidence="5">
    <location>
        <begin position="11"/>
        <end position="58"/>
    </location>
</feature>
<dbReference type="GO" id="GO:0000976">
    <property type="term" value="F:transcription cis-regulatory region binding"/>
    <property type="evidence" value="ECO:0007669"/>
    <property type="project" value="TreeGrafter"/>
</dbReference>
<accession>A0A4S4C3P2</accession>
<dbReference type="PRINTS" id="PR00036">
    <property type="entry name" value="HTHLACI"/>
</dbReference>
<dbReference type="PANTHER" id="PTHR30146:SF109">
    <property type="entry name" value="HTH-TYPE TRANSCRIPTIONAL REGULATOR GALS"/>
    <property type="match status" value="1"/>
</dbReference>
<dbReference type="EMBL" id="SSNT01000002">
    <property type="protein sequence ID" value="THF82362.1"/>
    <property type="molecule type" value="Genomic_DNA"/>
</dbReference>
<evidence type="ECO:0000256" key="3">
    <source>
        <dbReference type="ARBA" id="ARBA00023163"/>
    </source>
</evidence>
<organism evidence="6 7">
    <name type="scientific">Metabacillus sediminilitoris</name>
    <dbReference type="NCBI Taxonomy" id="2567941"/>
    <lineage>
        <taxon>Bacteria</taxon>
        <taxon>Bacillati</taxon>
        <taxon>Bacillota</taxon>
        <taxon>Bacilli</taxon>
        <taxon>Bacillales</taxon>
        <taxon>Bacillaceae</taxon>
        <taxon>Metabacillus</taxon>
    </lineage>
</organism>
<dbReference type="SUPFAM" id="SSF53822">
    <property type="entry name" value="Periplasmic binding protein-like I"/>
    <property type="match status" value="1"/>
</dbReference>
<dbReference type="InterPro" id="IPR046335">
    <property type="entry name" value="LacI/GalR-like_sensor"/>
</dbReference>
<evidence type="ECO:0000313" key="7">
    <source>
        <dbReference type="Proteomes" id="UP000310334"/>
    </source>
</evidence>
<evidence type="ECO:0000256" key="2">
    <source>
        <dbReference type="ARBA" id="ARBA00023125"/>
    </source>
</evidence>
<feature type="domain" description="HTH lacI-type" evidence="4">
    <location>
        <begin position="10"/>
        <end position="64"/>
    </location>
</feature>
<dbReference type="SMART" id="SM00354">
    <property type="entry name" value="HTH_LACI"/>
    <property type="match status" value="1"/>
</dbReference>
<sequence length="343" mass="38591">MECIKMKKRPTIQDVANLAGVSKATVSKYLNNIPYVSPNTQKKIENAIETLQFQPNSLARGLANKSTKLIGLVVSNYESMINMELIKSVETEAAKHHYSVVLFSTNDDISNERELPDVLMNKFQHLDGIILANVREEGIELSQFNKTFKHIVLLHRHIPNSQVDYVVIDGYIGGRLAAEYLVGLGHQRIAMITGPKNIYQFQQRVKGFKDVLKEHGLLGYCNILESGQSVEEGYEAAEKIVFKSHSPTAIFAGTDVLALGVLDAARQYGWKVPEDLSVIGFDNIYFSRFARIPLTTIDARIKDLGEQAVRTLLERIQGKSSEMKKIELRPTLVVRESCKRKEE</sequence>
<protein>
    <submittedName>
        <fullName evidence="6">LacI family transcriptional regulator</fullName>
    </submittedName>
</protein>
<evidence type="ECO:0000313" key="6">
    <source>
        <dbReference type="EMBL" id="THF82362.1"/>
    </source>
</evidence>
<dbReference type="OrthoDB" id="9796186at2"/>
<dbReference type="Gene3D" id="1.10.260.40">
    <property type="entry name" value="lambda repressor-like DNA-binding domains"/>
    <property type="match status" value="1"/>
</dbReference>
<evidence type="ECO:0000259" key="5">
    <source>
        <dbReference type="PROSITE" id="PS50943"/>
    </source>
</evidence>
<proteinExistence type="predicted"/>
<reference evidence="6 7" key="1">
    <citation type="submission" date="2019-04" db="EMBL/GenBank/DDBJ databases">
        <title>Bacillus sediminilitoris sp. nov., isolated from a tidal flat sediment on the East China Sea.</title>
        <authorList>
            <person name="Wei Y."/>
            <person name="Mao H."/>
            <person name="Fang J."/>
        </authorList>
    </citation>
    <scope>NUCLEOTIDE SEQUENCE [LARGE SCALE GENOMIC DNA]</scope>
    <source>
        <strain evidence="6 7">DSL-17</strain>
    </source>
</reference>
<dbReference type="CDD" id="cd06267">
    <property type="entry name" value="PBP1_LacI_sugar_binding-like"/>
    <property type="match status" value="1"/>
</dbReference>
<dbReference type="PROSITE" id="PS50943">
    <property type="entry name" value="HTH_CROC1"/>
    <property type="match status" value="1"/>
</dbReference>
<dbReference type="PANTHER" id="PTHR30146">
    <property type="entry name" value="LACI-RELATED TRANSCRIPTIONAL REPRESSOR"/>
    <property type="match status" value="1"/>
</dbReference>
<dbReference type="PROSITE" id="PS00356">
    <property type="entry name" value="HTH_LACI_1"/>
    <property type="match status" value="1"/>
</dbReference>
<dbReference type="InterPro" id="IPR028082">
    <property type="entry name" value="Peripla_BP_I"/>
</dbReference>
<name>A0A4S4C3P2_9BACI</name>
<dbReference type="InterPro" id="IPR010982">
    <property type="entry name" value="Lambda_DNA-bd_dom_sf"/>
</dbReference>
<dbReference type="AlphaFoldDB" id="A0A4S4C3P2"/>
<dbReference type="Gene3D" id="3.40.50.2300">
    <property type="match status" value="2"/>
</dbReference>
<dbReference type="PROSITE" id="PS50932">
    <property type="entry name" value="HTH_LACI_2"/>
    <property type="match status" value="1"/>
</dbReference>
<dbReference type="GO" id="GO:0003700">
    <property type="term" value="F:DNA-binding transcription factor activity"/>
    <property type="evidence" value="ECO:0007669"/>
    <property type="project" value="TreeGrafter"/>
</dbReference>
<comment type="caution">
    <text evidence="6">The sequence shown here is derived from an EMBL/GenBank/DDBJ whole genome shotgun (WGS) entry which is preliminary data.</text>
</comment>
<keyword evidence="2" id="KW-0238">DNA-binding</keyword>
<dbReference type="Pfam" id="PF13377">
    <property type="entry name" value="Peripla_BP_3"/>
    <property type="match status" value="1"/>
</dbReference>